<dbReference type="GO" id="GO:0005634">
    <property type="term" value="C:nucleus"/>
    <property type="evidence" value="ECO:0007669"/>
    <property type="project" value="TreeGrafter"/>
</dbReference>
<dbReference type="Ensembl" id="ENSSTUT00000099356.1">
    <property type="protein sequence ID" value="ENSSTUP00000093094.1"/>
    <property type="gene ID" value="ENSSTUG00000040733.1"/>
</dbReference>
<dbReference type="Proteomes" id="UP000472277">
    <property type="component" value="Chromosome 6"/>
</dbReference>
<dbReference type="Pfam" id="PF16876">
    <property type="entry name" value="Lipin_mid"/>
    <property type="match status" value="1"/>
</dbReference>
<dbReference type="SMART" id="SM00775">
    <property type="entry name" value="LNS2"/>
    <property type="match status" value="1"/>
</dbReference>
<comment type="catalytic activity">
    <reaction evidence="1">
        <text>a 1,2-diacyl-sn-glycero-3-phosphate + H2O = a 1,2-diacyl-sn-glycerol + phosphate</text>
        <dbReference type="Rhea" id="RHEA:27429"/>
        <dbReference type="ChEBI" id="CHEBI:15377"/>
        <dbReference type="ChEBI" id="CHEBI:17815"/>
        <dbReference type="ChEBI" id="CHEBI:43474"/>
        <dbReference type="ChEBI" id="CHEBI:58608"/>
        <dbReference type="EC" id="3.1.3.4"/>
    </reaction>
    <physiologicalReaction direction="left-to-right" evidence="1">
        <dbReference type="Rhea" id="RHEA:27430"/>
    </physiologicalReaction>
</comment>
<feature type="region of interest" description="Disordered" evidence="6">
    <location>
        <begin position="384"/>
        <end position="414"/>
    </location>
</feature>
<dbReference type="InterPro" id="IPR013209">
    <property type="entry name" value="LNS2"/>
</dbReference>
<dbReference type="GO" id="GO:0005789">
    <property type="term" value="C:endoplasmic reticulum membrane"/>
    <property type="evidence" value="ECO:0007669"/>
    <property type="project" value="TreeGrafter"/>
</dbReference>
<dbReference type="InterPro" id="IPR036412">
    <property type="entry name" value="HAD-like_sf"/>
</dbReference>
<dbReference type="InterPro" id="IPR026058">
    <property type="entry name" value="LIPIN"/>
</dbReference>
<dbReference type="SUPFAM" id="SSF56784">
    <property type="entry name" value="HAD-like"/>
    <property type="match status" value="1"/>
</dbReference>
<feature type="compositionally biased region" description="Basic and acidic residues" evidence="6">
    <location>
        <begin position="113"/>
        <end position="122"/>
    </location>
</feature>
<dbReference type="GO" id="GO:0019432">
    <property type="term" value="P:triglyceride biosynthetic process"/>
    <property type="evidence" value="ECO:0007669"/>
    <property type="project" value="TreeGrafter"/>
</dbReference>
<dbReference type="GO" id="GO:0003713">
    <property type="term" value="F:transcription coactivator activity"/>
    <property type="evidence" value="ECO:0007669"/>
    <property type="project" value="TreeGrafter"/>
</dbReference>
<keyword evidence="5" id="KW-0378">Hydrolase</keyword>
<reference evidence="8" key="2">
    <citation type="submission" date="2025-09" db="UniProtKB">
        <authorList>
            <consortium name="Ensembl"/>
        </authorList>
    </citation>
    <scope>IDENTIFICATION</scope>
</reference>
<dbReference type="GO" id="GO:0009062">
    <property type="term" value="P:fatty acid catabolic process"/>
    <property type="evidence" value="ECO:0007669"/>
    <property type="project" value="TreeGrafter"/>
</dbReference>
<feature type="domain" description="LNS2/PITP" evidence="7">
    <location>
        <begin position="468"/>
        <end position="624"/>
    </location>
</feature>
<keyword evidence="9" id="KW-1185">Reference proteome</keyword>
<sequence>MNYVGQLAGQVLVTVKELYKGINQATLSGCIDVVVVRQPDGTFHCSPFHVRFGKLGVLRSKEKVIDIEINGEPVELHMKLGDNGEAFFVQETEQHNEIIPAHLVTSPIPTEEALGRGRESRAGESGLEGGLQPPQGDSQNPASSSTPLLPPSTTAGKKKKRRRKKHKADPRKEEQQASTAGGEEVCELSSDEEHGTQNNVTDQFVVVSVCCSESETIPKHWVEVGRCDGSQSPQSVGSAAADSGTECLSDSAGDLPDITLSLCGGVGENSEISKEKFMEHIITYHEFAENPAIIDNPNLVVRISNRYYNWTLAAPLILSMQAFQKNLPKATEEAWVKEKMPKKSGRWWFWRKSSVKQVGTASQMVAYSLYSVLLRSNKAVHKKIEDSSSDEESKELNTVAPTEHVHTELPAPTGSHSYMKSLRLSSDQIVSLKLREGPNDVTFSITTQYQGTCRCEGTIYLWNWDDKVIISDIDGTITKSDVFGQILPQLGKDWTHQGIAKLYHSVHENGYKFLYCSARAIGMADMTRGYLYWVNDRGTILPRGPLMLSPSSLFSAFHREVIEKKPEKFKIECLTDIKNLFHPNTHPFYAAFGNRANDVFAYKQVGVPVCRIFTVNPKGELILEQSKGNKTSYGRLSELVEHVFPLCSKEQSATFSFPEFSSFCFWRHPIAEVCIEELL</sequence>
<dbReference type="AlphaFoldDB" id="A0A674DC13"/>
<comment type="cofactor">
    <cofactor evidence="2">
        <name>Mg(2+)</name>
        <dbReference type="ChEBI" id="CHEBI:18420"/>
    </cofactor>
</comment>
<gene>
    <name evidence="8" type="primary">LOC115195788</name>
</gene>
<dbReference type="GO" id="GO:0008195">
    <property type="term" value="F:phosphatidate phosphatase activity"/>
    <property type="evidence" value="ECO:0007669"/>
    <property type="project" value="UniProtKB-EC"/>
</dbReference>
<reference evidence="8" key="1">
    <citation type="submission" date="2025-08" db="UniProtKB">
        <authorList>
            <consortium name="Ensembl"/>
        </authorList>
    </citation>
    <scope>IDENTIFICATION</scope>
</reference>
<comment type="similarity">
    <text evidence="3">Belongs to the lipin family.</text>
</comment>
<dbReference type="Pfam" id="PF04571">
    <property type="entry name" value="Lipin_N"/>
    <property type="match status" value="1"/>
</dbReference>
<name>A0A674DC13_SALTR</name>
<evidence type="ECO:0000313" key="8">
    <source>
        <dbReference type="Ensembl" id="ENSSTUP00000093094.1"/>
    </source>
</evidence>
<evidence type="ECO:0000256" key="5">
    <source>
        <dbReference type="ARBA" id="ARBA00022801"/>
    </source>
</evidence>
<evidence type="ECO:0000256" key="3">
    <source>
        <dbReference type="ARBA" id="ARBA00005476"/>
    </source>
</evidence>
<evidence type="ECO:0000256" key="2">
    <source>
        <dbReference type="ARBA" id="ARBA00001946"/>
    </source>
</evidence>
<feature type="region of interest" description="Disordered" evidence="6">
    <location>
        <begin position="113"/>
        <end position="199"/>
    </location>
</feature>
<dbReference type="GeneTree" id="ENSGT00940000156313"/>
<proteinExistence type="inferred from homology"/>
<evidence type="ECO:0000256" key="1">
    <source>
        <dbReference type="ARBA" id="ARBA00001180"/>
    </source>
</evidence>
<dbReference type="PANTHER" id="PTHR12181:SF11">
    <property type="entry name" value="PHOSPHATIDATE PHOSPHATASE LPIN2"/>
    <property type="match status" value="1"/>
</dbReference>
<feature type="compositionally biased region" description="Low complexity" evidence="6">
    <location>
        <begin position="141"/>
        <end position="155"/>
    </location>
</feature>
<feature type="compositionally biased region" description="Basic residues" evidence="6">
    <location>
        <begin position="156"/>
        <end position="169"/>
    </location>
</feature>
<dbReference type="InterPro" id="IPR031703">
    <property type="entry name" value="Lipin_mid"/>
</dbReference>
<dbReference type="GO" id="GO:0032869">
    <property type="term" value="P:cellular response to insulin stimulus"/>
    <property type="evidence" value="ECO:0007669"/>
    <property type="project" value="TreeGrafter"/>
</dbReference>
<organism evidence="8 9">
    <name type="scientific">Salmo trutta</name>
    <name type="common">Brown trout</name>
    <dbReference type="NCBI Taxonomy" id="8032"/>
    <lineage>
        <taxon>Eukaryota</taxon>
        <taxon>Metazoa</taxon>
        <taxon>Chordata</taxon>
        <taxon>Craniata</taxon>
        <taxon>Vertebrata</taxon>
        <taxon>Euteleostomi</taxon>
        <taxon>Actinopterygii</taxon>
        <taxon>Neopterygii</taxon>
        <taxon>Teleostei</taxon>
        <taxon>Protacanthopterygii</taxon>
        <taxon>Salmoniformes</taxon>
        <taxon>Salmonidae</taxon>
        <taxon>Salmoninae</taxon>
        <taxon>Salmo</taxon>
    </lineage>
</organism>
<dbReference type="InterPro" id="IPR007651">
    <property type="entry name" value="Lipin_N"/>
</dbReference>
<evidence type="ECO:0000256" key="4">
    <source>
        <dbReference type="ARBA" id="ARBA00012638"/>
    </source>
</evidence>
<evidence type="ECO:0000313" key="9">
    <source>
        <dbReference type="Proteomes" id="UP000472277"/>
    </source>
</evidence>
<accession>A0A674DC13</accession>
<protein>
    <recommendedName>
        <fullName evidence="4">phosphatidate phosphatase</fullName>
        <ecNumber evidence="4">3.1.3.4</ecNumber>
    </recommendedName>
</protein>
<dbReference type="GO" id="GO:0045944">
    <property type="term" value="P:positive regulation of transcription by RNA polymerase II"/>
    <property type="evidence" value="ECO:0007669"/>
    <property type="project" value="TreeGrafter"/>
</dbReference>
<dbReference type="Pfam" id="PF08235">
    <property type="entry name" value="LNS2"/>
    <property type="match status" value="1"/>
</dbReference>
<dbReference type="GO" id="GO:0005829">
    <property type="term" value="C:cytosol"/>
    <property type="evidence" value="ECO:0007669"/>
    <property type="project" value="TreeGrafter"/>
</dbReference>
<evidence type="ECO:0000256" key="6">
    <source>
        <dbReference type="SAM" id="MobiDB-lite"/>
    </source>
</evidence>
<dbReference type="PANTHER" id="PTHR12181">
    <property type="entry name" value="LIPIN"/>
    <property type="match status" value="1"/>
</dbReference>
<dbReference type="InterPro" id="IPR031315">
    <property type="entry name" value="LNS2/PITP"/>
</dbReference>
<evidence type="ECO:0000259" key="7">
    <source>
        <dbReference type="SMART" id="SM00775"/>
    </source>
</evidence>
<dbReference type="EC" id="3.1.3.4" evidence="4"/>